<evidence type="ECO:0000256" key="13">
    <source>
        <dbReference type="HAMAP-Rule" id="MF_00409"/>
    </source>
</evidence>
<evidence type="ECO:0000256" key="1">
    <source>
        <dbReference type="ARBA" id="ARBA00002274"/>
    </source>
</evidence>
<evidence type="ECO:0000256" key="3">
    <source>
        <dbReference type="ARBA" id="ARBA00012071"/>
    </source>
</evidence>
<dbReference type="SUPFAM" id="SSF52540">
    <property type="entry name" value="P-loop containing nucleoside triphosphate hydrolases"/>
    <property type="match status" value="1"/>
</dbReference>
<dbReference type="AlphaFoldDB" id="A0A2Z4Y9Y5"/>
<dbReference type="EMBL" id="CP030759">
    <property type="protein sequence ID" value="AXA37253.1"/>
    <property type="molecule type" value="Genomic_DNA"/>
</dbReference>
<evidence type="ECO:0000256" key="2">
    <source>
        <dbReference type="ARBA" id="ARBA00004870"/>
    </source>
</evidence>
<evidence type="ECO:0000256" key="8">
    <source>
        <dbReference type="ARBA" id="ARBA00022741"/>
    </source>
</evidence>
<dbReference type="PANTHER" id="PTHR42724">
    <property type="entry name" value="TETRAACYLDISACCHARIDE 4'-KINASE"/>
    <property type="match status" value="1"/>
</dbReference>
<comment type="pathway">
    <text evidence="2 13">Glycolipid biosynthesis; lipid IV(A) biosynthesis; lipid IV(A) from (3R)-3-hydroxytetradecanoyl-[acyl-carrier-protein] and UDP-N-acetyl-alpha-D-glucosamine: step 6/6.</text>
</comment>
<evidence type="ECO:0000256" key="7">
    <source>
        <dbReference type="ARBA" id="ARBA00022679"/>
    </source>
</evidence>
<evidence type="ECO:0000256" key="5">
    <source>
        <dbReference type="ARBA" id="ARBA00022516"/>
    </source>
</evidence>
<comment type="catalytic activity">
    <reaction evidence="13">
        <text>a lipid A disaccharide + ATP = a lipid IVA + ADP + H(+)</text>
        <dbReference type="Rhea" id="RHEA:67840"/>
        <dbReference type="ChEBI" id="CHEBI:15378"/>
        <dbReference type="ChEBI" id="CHEBI:30616"/>
        <dbReference type="ChEBI" id="CHEBI:176343"/>
        <dbReference type="ChEBI" id="CHEBI:176425"/>
        <dbReference type="ChEBI" id="CHEBI:456216"/>
        <dbReference type="EC" id="2.7.1.130"/>
    </reaction>
</comment>
<dbReference type="HAMAP" id="MF_00409">
    <property type="entry name" value="LpxK"/>
    <property type="match status" value="1"/>
</dbReference>
<keyword evidence="11 13" id="KW-0443">Lipid metabolism</keyword>
<keyword evidence="6 13" id="KW-0441">Lipid A biosynthesis</keyword>
<gene>
    <name evidence="13" type="primary">lpxK</name>
    <name evidence="14" type="ORF">BRCON_2496</name>
</gene>
<dbReference type="GO" id="GO:0009245">
    <property type="term" value="P:lipid A biosynthetic process"/>
    <property type="evidence" value="ECO:0007669"/>
    <property type="project" value="UniProtKB-UniRule"/>
</dbReference>
<dbReference type="GO" id="GO:0005524">
    <property type="term" value="F:ATP binding"/>
    <property type="evidence" value="ECO:0007669"/>
    <property type="project" value="UniProtKB-UniRule"/>
</dbReference>
<evidence type="ECO:0000313" key="15">
    <source>
        <dbReference type="Proteomes" id="UP000262583"/>
    </source>
</evidence>
<evidence type="ECO:0000256" key="9">
    <source>
        <dbReference type="ARBA" id="ARBA00022777"/>
    </source>
</evidence>
<dbReference type="EC" id="2.7.1.130" evidence="3 13"/>
<organism evidence="14 15">
    <name type="scientific">Sumerlaea chitinivorans</name>
    <dbReference type="NCBI Taxonomy" id="2250252"/>
    <lineage>
        <taxon>Bacteria</taxon>
        <taxon>Candidatus Sumerlaeota</taxon>
        <taxon>Candidatus Sumerlaeia</taxon>
        <taxon>Candidatus Sumerlaeales</taxon>
        <taxon>Candidatus Sumerlaeaceae</taxon>
        <taxon>Candidatus Sumerlaea</taxon>
    </lineage>
</organism>
<dbReference type="NCBIfam" id="TIGR00682">
    <property type="entry name" value="lpxK"/>
    <property type="match status" value="1"/>
</dbReference>
<dbReference type="GO" id="GO:0009029">
    <property type="term" value="F:lipid-A 4'-kinase activity"/>
    <property type="evidence" value="ECO:0007669"/>
    <property type="project" value="UniProtKB-UniRule"/>
</dbReference>
<keyword evidence="5 13" id="KW-0444">Lipid biosynthesis</keyword>
<dbReference type="UniPathway" id="UPA00359">
    <property type="reaction ID" value="UER00482"/>
</dbReference>
<comment type="similarity">
    <text evidence="13">Belongs to the LpxK family.</text>
</comment>
<dbReference type="GO" id="GO:0005886">
    <property type="term" value="C:plasma membrane"/>
    <property type="evidence" value="ECO:0007669"/>
    <property type="project" value="TreeGrafter"/>
</dbReference>
<proteinExistence type="inferred from homology"/>
<comment type="function">
    <text evidence="1 13">Transfers the gamma-phosphate of ATP to the 4'-position of a tetraacyldisaccharide 1-phosphate intermediate (termed DS-1-P) to form tetraacyldisaccharide 1,4'-bis-phosphate (lipid IVA).</text>
</comment>
<name>A0A2Z4Y9Y5_SUMC1</name>
<dbReference type="PANTHER" id="PTHR42724:SF1">
    <property type="entry name" value="TETRAACYLDISACCHARIDE 4'-KINASE, MITOCHONDRIAL-RELATED"/>
    <property type="match status" value="1"/>
</dbReference>
<protein>
    <recommendedName>
        <fullName evidence="4 13">Tetraacyldisaccharide 4'-kinase</fullName>
        <ecNumber evidence="3 13">2.7.1.130</ecNumber>
    </recommendedName>
    <alternativeName>
        <fullName evidence="12 13">Lipid A 4'-kinase</fullName>
    </alternativeName>
</protein>
<dbReference type="KEGG" id="schv:BRCON_2496"/>
<evidence type="ECO:0000256" key="6">
    <source>
        <dbReference type="ARBA" id="ARBA00022556"/>
    </source>
</evidence>
<dbReference type="Proteomes" id="UP000262583">
    <property type="component" value="Chromosome"/>
</dbReference>
<evidence type="ECO:0000256" key="4">
    <source>
        <dbReference type="ARBA" id="ARBA00016436"/>
    </source>
</evidence>
<keyword evidence="10 13" id="KW-0067">ATP-binding</keyword>
<keyword evidence="9 13" id="KW-0418">Kinase</keyword>
<dbReference type="Pfam" id="PF02606">
    <property type="entry name" value="LpxK"/>
    <property type="match status" value="1"/>
</dbReference>
<evidence type="ECO:0000256" key="10">
    <source>
        <dbReference type="ARBA" id="ARBA00022840"/>
    </source>
</evidence>
<accession>A0A2Z4Y9Y5</accession>
<evidence type="ECO:0000256" key="12">
    <source>
        <dbReference type="ARBA" id="ARBA00029757"/>
    </source>
</evidence>
<keyword evidence="7 13" id="KW-0808">Transferase</keyword>
<reference evidence="14 15" key="1">
    <citation type="submission" date="2018-05" db="EMBL/GenBank/DDBJ databases">
        <title>A metagenomic window into the 2 km-deep terrestrial subsurface aquifer revealed taxonomically and functionally diverse microbial community comprising novel uncultured bacterial lineages.</title>
        <authorList>
            <person name="Kadnikov V.V."/>
            <person name="Mardanov A.V."/>
            <person name="Beletsky A.V."/>
            <person name="Banks D."/>
            <person name="Pimenov N.V."/>
            <person name="Frank Y.A."/>
            <person name="Karnachuk O.V."/>
            <person name="Ravin N.V."/>
        </authorList>
    </citation>
    <scope>NUCLEOTIDE SEQUENCE [LARGE SCALE GENOMIC DNA]</scope>
    <source>
        <strain evidence="14">BY</strain>
    </source>
</reference>
<evidence type="ECO:0000256" key="11">
    <source>
        <dbReference type="ARBA" id="ARBA00023098"/>
    </source>
</evidence>
<keyword evidence="8 13" id="KW-0547">Nucleotide-binding</keyword>
<feature type="binding site" evidence="13">
    <location>
        <begin position="54"/>
        <end position="61"/>
    </location>
    <ligand>
        <name>ATP</name>
        <dbReference type="ChEBI" id="CHEBI:30616"/>
    </ligand>
</feature>
<dbReference type="InterPro" id="IPR027417">
    <property type="entry name" value="P-loop_NTPase"/>
</dbReference>
<evidence type="ECO:0000313" key="14">
    <source>
        <dbReference type="EMBL" id="AXA37253.1"/>
    </source>
</evidence>
<sequence length="352" mass="38545">MTRGEEFLDRYGGFLAPLGAAYGWVMRAREFAYQQRIKRAEIPSLPVVSVGNLSLGGTGKTPTVLLLARQLLSVGRRPAIVSRGYRRTTPSQEPLLVSDGRQILRSPSESGDEPAMLARALPNVPVAVCAKRARAIALLAEKNLADCVILDDGFQHLAVARSLDLVLLDSDPRRMRVFPAGFLREPPSALKRAHGVLLTSAMSEEEVESVRAWLSRAFPHLTQLRIFFEPAMLRPLGGDDALPLSTLAGKRVLAFAGIAAPRRFFHDVQSLCLQAVPLALPDHTAYDSVTIETIHTMARERYCEVCVTTAKDAVKLEAFAATLDLPCYVLEQEARVEPSAKLEDLVLTALRA</sequence>
<dbReference type="GO" id="GO:0009244">
    <property type="term" value="P:lipopolysaccharide core region biosynthetic process"/>
    <property type="evidence" value="ECO:0007669"/>
    <property type="project" value="TreeGrafter"/>
</dbReference>
<dbReference type="InterPro" id="IPR003758">
    <property type="entry name" value="LpxK"/>
</dbReference>